<evidence type="ECO:0000313" key="7">
    <source>
        <dbReference type="EMBL" id="CDW76080.1"/>
    </source>
</evidence>
<dbReference type="GO" id="GO:0034553">
    <property type="term" value="P:mitochondrial respiratory chain complex II assembly"/>
    <property type="evidence" value="ECO:0007669"/>
    <property type="project" value="UniProtKB-UniRule"/>
</dbReference>
<keyword evidence="3" id="KW-0809">Transit peptide</keyword>
<keyword evidence="4 6" id="KW-0496">Mitochondrion</keyword>
<protein>
    <recommendedName>
        <fullName evidence="6">Succinate dehydrogenase assembly factor 3</fullName>
        <shortName evidence="6">SDH assembly factor 3</shortName>
        <shortName evidence="6">SDHAF3</shortName>
    </recommendedName>
</protein>
<name>A0A078A1T5_STYLE</name>
<organism evidence="7 8">
    <name type="scientific">Stylonychia lemnae</name>
    <name type="common">Ciliate</name>
    <dbReference type="NCBI Taxonomy" id="5949"/>
    <lineage>
        <taxon>Eukaryota</taxon>
        <taxon>Sar</taxon>
        <taxon>Alveolata</taxon>
        <taxon>Ciliophora</taxon>
        <taxon>Intramacronucleata</taxon>
        <taxon>Spirotrichea</taxon>
        <taxon>Stichotrichia</taxon>
        <taxon>Sporadotrichida</taxon>
        <taxon>Oxytrichidae</taxon>
        <taxon>Stylonychinae</taxon>
        <taxon>Stylonychia</taxon>
    </lineage>
</organism>
<evidence type="ECO:0000256" key="4">
    <source>
        <dbReference type="ARBA" id="ARBA00023128"/>
    </source>
</evidence>
<comment type="similarity">
    <text evidence="2 6">Belongs to the complex I LYR family. SDHAF3 subfamily.</text>
</comment>
<keyword evidence="5 6" id="KW-0143">Chaperone</keyword>
<sequence>MATFTMEKGQLALRLYRRIMKLHIRDLYVKQEFRLHLDKATDDQMDKFLVGWNAYADQIKQVNRNKPQELKKQLHNQEFDEMFKDKFTEEQTSTLKEFKDLIYESEKKKKDRSSAAQV</sequence>
<dbReference type="GO" id="GO:0005758">
    <property type="term" value="C:mitochondrial intermembrane space"/>
    <property type="evidence" value="ECO:0007669"/>
    <property type="project" value="TreeGrafter"/>
</dbReference>
<reference evidence="7 8" key="1">
    <citation type="submission" date="2014-06" db="EMBL/GenBank/DDBJ databases">
        <authorList>
            <person name="Swart Estienne"/>
        </authorList>
    </citation>
    <scope>NUCLEOTIDE SEQUENCE [LARGE SCALE GENOMIC DNA]</scope>
    <source>
        <strain evidence="7 8">130c</strain>
    </source>
</reference>
<comment type="function">
    <text evidence="6">Plays an essential role in the assembly of succinate dehydrogenase (SDH), an enzyme complex (also referred to as respiratory complex II) that is a component of both the tricarboxylic acid (TCA) cycle and the mitochondrial electron transport chain, and which couples the oxidation of succinate to fumarate with the reduction of ubiquinone (coenzyme Q) to ubiquinol. Promotes maturation of the iron-sulfur protein subunit of the SDH catalytic dimer, protecting it from the deleterious effects of oxidants. May act together with SDHAF1.</text>
</comment>
<dbReference type="PANTHER" id="PTHR13137:SF6">
    <property type="entry name" value="SUCCINATE DEHYDROGENASE ASSEMBLY FACTOR 3, MITOCHONDRIAL"/>
    <property type="match status" value="1"/>
</dbReference>
<dbReference type="InterPro" id="IPR008381">
    <property type="entry name" value="SDHAF3/Sdh7"/>
</dbReference>
<dbReference type="AlphaFoldDB" id="A0A078A1T5"/>
<proteinExistence type="inferred from homology"/>
<evidence type="ECO:0000256" key="6">
    <source>
        <dbReference type="RuleBase" id="RU368039"/>
    </source>
</evidence>
<accession>A0A078A1T5</accession>
<evidence type="ECO:0000256" key="3">
    <source>
        <dbReference type="ARBA" id="ARBA00022946"/>
    </source>
</evidence>
<dbReference type="PANTHER" id="PTHR13137">
    <property type="entry name" value="DC11 ACN9 HOMOLOG"/>
    <property type="match status" value="1"/>
</dbReference>
<dbReference type="GO" id="GO:0006105">
    <property type="term" value="P:succinate metabolic process"/>
    <property type="evidence" value="ECO:0007669"/>
    <property type="project" value="TreeGrafter"/>
</dbReference>
<dbReference type="EMBL" id="CCKQ01004931">
    <property type="protein sequence ID" value="CDW76080.1"/>
    <property type="molecule type" value="Genomic_DNA"/>
</dbReference>
<keyword evidence="8" id="KW-1185">Reference proteome</keyword>
<evidence type="ECO:0000313" key="8">
    <source>
        <dbReference type="Proteomes" id="UP000039865"/>
    </source>
</evidence>
<dbReference type="GO" id="GO:0005759">
    <property type="term" value="C:mitochondrial matrix"/>
    <property type="evidence" value="ECO:0007669"/>
    <property type="project" value="UniProtKB-SubCell"/>
</dbReference>
<gene>
    <name evidence="7" type="primary">Contig16816.g17912</name>
    <name evidence="7" type="ORF">STYLEM_5076</name>
</gene>
<evidence type="ECO:0000256" key="1">
    <source>
        <dbReference type="ARBA" id="ARBA00004305"/>
    </source>
</evidence>
<dbReference type="Proteomes" id="UP000039865">
    <property type="component" value="Unassembled WGS sequence"/>
</dbReference>
<comment type="subcellular location">
    <subcellularLocation>
        <location evidence="1 6">Mitochondrion matrix</location>
    </subcellularLocation>
</comment>
<dbReference type="InParanoid" id="A0A078A1T5"/>
<dbReference type="OrthoDB" id="278329at2759"/>
<comment type="subunit">
    <text evidence="6">Interacts with the iron-sulfur protein subunit within the SDH catalytic dimer.</text>
</comment>
<evidence type="ECO:0000256" key="5">
    <source>
        <dbReference type="ARBA" id="ARBA00023186"/>
    </source>
</evidence>
<evidence type="ECO:0000256" key="2">
    <source>
        <dbReference type="ARBA" id="ARBA00006020"/>
    </source>
</evidence>